<keyword evidence="2" id="KW-1003">Cell membrane</keyword>
<evidence type="ECO:0000259" key="7">
    <source>
        <dbReference type="Pfam" id="PF04024"/>
    </source>
</evidence>
<sequence length="129" mass="14775">MIKRELYRDTENGKISGVCAGLANYLSLEVWLVRISVISALLLGGTFLILLIYIALSFMIEKQPPNYVEAIRSEHEHTLKNKPWQKGSSPELLLDRLERDFDNVEEKIQSIEAYVTSDAYQVNKEFNAL</sequence>
<dbReference type="NCBIfam" id="TIGR02978">
    <property type="entry name" value="phageshock_pspC"/>
    <property type="match status" value="1"/>
</dbReference>
<accession>E3BNL7</accession>
<dbReference type="RefSeq" id="WP_009602799.1">
    <property type="nucleotide sequence ID" value="NZ_AEIU01000096.1"/>
</dbReference>
<keyword evidence="3 6" id="KW-0812">Transmembrane</keyword>
<name>E3BNL7_9VIBR</name>
<comment type="caution">
    <text evidence="8">The sequence shown here is derived from an EMBL/GenBank/DDBJ whole genome shotgun (WGS) entry which is preliminary data.</text>
</comment>
<dbReference type="eggNOG" id="COG1983">
    <property type="taxonomic scope" value="Bacteria"/>
</dbReference>
<dbReference type="InterPro" id="IPR007168">
    <property type="entry name" value="Phageshock_PspC_N"/>
</dbReference>
<evidence type="ECO:0000256" key="3">
    <source>
        <dbReference type="ARBA" id="ARBA00022692"/>
    </source>
</evidence>
<protein>
    <submittedName>
        <fullName evidence="8">Phage shock protein C</fullName>
    </submittedName>
</protein>
<keyword evidence="5 6" id="KW-0472">Membrane</keyword>
<dbReference type="Proteomes" id="UP000002943">
    <property type="component" value="Unassembled WGS sequence"/>
</dbReference>
<feature type="domain" description="Phage shock protein PspC N-terminal" evidence="7">
    <location>
        <begin position="4"/>
        <end position="62"/>
    </location>
</feature>
<dbReference type="PANTHER" id="PTHR33885">
    <property type="entry name" value="PHAGE SHOCK PROTEIN C"/>
    <property type="match status" value="1"/>
</dbReference>
<evidence type="ECO:0000256" key="1">
    <source>
        <dbReference type="ARBA" id="ARBA00004162"/>
    </source>
</evidence>
<dbReference type="GO" id="GO:0005886">
    <property type="term" value="C:plasma membrane"/>
    <property type="evidence" value="ECO:0007669"/>
    <property type="project" value="UniProtKB-SubCell"/>
</dbReference>
<organism evidence="8 9">
    <name type="scientific">Vibrio caribbeanicus ATCC BAA-2122</name>
    <dbReference type="NCBI Taxonomy" id="796620"/>
    <lineage>
        <taxon>Bacteria</taxon>
        <taxon>Pseudomonadati</taxon>
        <taxon>Pseudomonadota</taxon>
        <taxon>Gammaproteobacteria</taxon>
        <taxon>Vibrionales</taxon>
        <taxon>Vibrionaceae</taxon>
        <taxon>Vibrio</taxon>
    </lineage>
</organism>
<feature type="transmembrane region" description="Helical" evidence="6">
    <location>
        <begin position="31"/>
        <end position="56"/>
    </location>
</feature>
<reference evidence="8 9" key="1">
    <citation type="journal article" date="2012" name="Int. J. Syst. Evol. Microbiol.">
        <title>Vibrio caribbeanicus sp. nov., isolated from the marine sponge Scleritoderma cyanea.</title>
        <authorList>
            <person name="Hoffmann M."/>
            <person name="Monday S.R."/>
            <person name="Allard M.W."/>
            <person name="Strain E.A."/>
            <person name="Whittaker P."/>
            <person name="Naum M."/>
            <person name="McCarthy P.J."/>
            <person name="Lopez J.V."/>
            <person name="Fischer M."/>
            <person name="Brown E.W."/>
        </authorList>
    </citation>
    <scope>NUCLEOTIDE SEQUENCE [LARGE SCALE GENOMIC DNA]</scope>
    <source>
        <strain evidence="8 9">ATCC BAA-2122</strain>
    </source>
</reference>
<proteinExistence type="predicted"/>
<evidence type="ECO:0000313" key="8">
    <source>
        <dbReference type="EMBL" id="EFP95436.1"/>
    </source>
</evidence>
<keyword evidence="4 6" id="KW-1133">Transmembrane helix</keyword>
<dbReference type="EMBL" id="AEIU01000096">
    <property type="protein sequence ID" value="EFP95436.1"/>
    <property type="molecule type" value="Genomic_DNA"/>
</dbReference>
<evidence type="ECO:0000256" key="6">
    <source>
        <dbReference type="SAM" id="Phobius"/>
    </source>
</evidence>
<evidence type="ECO:0000313" key="9">
    <source>
        <dbReference type="Proteomes" id="UP000002943"/>
    </source>
</evidence>
<evidence type="ECO:0000256" key="4">
    <source>
        <dbReference type="ARBA" id="ARBA00022989"/>
    </source>
</evidence>
<evidence type="ECO:0000256" key="2">
    <source>
        <dbReference type="ARBA" id="ARBA00022475"/>
    </source>
</evidence>
<comment type="subcellular location">
    <subcellularLocation>
        <location evidence="1">Cell membrane</location>
        <topology evidence="1">Single-pass membrane protein</topology>
    </subcellularLocation>
</comment>
<evidence type="ECO:0000256" key="5">
    <source>
        <dbReference type="ARBA" id="ARBA00023136"/>
    </source>
</evidence>
<dbReference type="AlphaFoldDB" id="E3BNL7"/>
<dbReference type="InterPro" id="IPR052027">
    <property type="entry name" value="PspC"/>
</dbReference>
<dbReference type="Pfam" id="PF04024">
    <property type="entry name" value="PspC"/>
    <property type="match status" value="1"/>
</dbReference>
<dbReference type="PANTHER" id="PTHR33885:SF3">
    <property type="entry name" value="PHAGE SHOCK PROTEIN C"/>
    <property type="match status" value="1"/>
</dbReference>
<dbReference type="STRING" id="796620.VIBC2010_15414"/>
<gene>
    <name evidence="8" type="ORF">VIBC2010_15414</name>
</gene>
<keyword evidence="9" id="KW-1185">Reference proteome</keyword>
<dbReference type="InterPro" id="IPR014320">
    <property type="entry name" value="Phageshock_PspC"/>
</dbReference>
<dbReference type="OrthoDB" id="7359894at2"/>